<dbReference type="InterPro" id="IPR013088">
    <property type="entry name" value="Znf_NHR/GATA"/>
</dbReference>
<feature type="region of interest" description="Disordered" evidence="9">
    <location>
        <begin position="1"/>
        <end position="21"/>
    </location>
</feature>
<keyword evidence="8" id="KW-0539">Nucleus</keyword>
<dbReference type="Gene3D" id="3.30.50.10">
    <property type="entry name" value="Erythroid Transcription Factor GATA-1, subunit A"/>
    <property type="match status" value="1"/>
</dbReference>
<keyword evidence="2" id="KW-0863">Zinc-finger</keyword>
<keyword evidence="5" id="KW-0238">DNA-binding</keyword>
<keyword evidence="3" id="KW-0862">Zinc</keyword>
<evidence type="ECO:0000313" key="11">
    <source>
        <dbReference type="EMBL" id="VDP88103.1"/>
    </source>
</evidence>
<evidence type="ECO:0000256" key="4">
    <source>
        <dbReference type="ARBA" id="ARBA00023015"/>
    </source>
</evidence>
<dbReference type="OrthoDB" id="5771769at2759"/>
<dbReference type="GO" id="GO:0043565">
    <property type="term" value="F:sequence-specific DNA binding"/>
    <property type="evidence" value="ECO:0007669"/>
    <property type="project" value="InterPro"/>
</dbReference>
<evidence type="ECO:0000313" key="13">
    <source>
        <dbReference type="WBParaSite" id="ECPE_0001116801-mRNA-1"/>
    </source>
</evidence>
<dbReference type="GO" id="GO:0008270">
    <property type="term" value="F:zinc ion binding"/>
    <property type="evidence" value="ECO:0007669"/>
    <property type="project" value="UniProtKB-KW"/>
</dbReference>
<dbReference type="Pfam" id="PF00105">
    <property type="entry name" value="zf-C4"/>
    <property type="match status" value="1"/>
</dbReference>
<reference evidence="13" key="1">
    <citation type="submission" date="2016-06" db="UniProtKB">
        <authorList>
            <consortium name="WormBaseParasite"/>
        </authorList>
    </citation>
    <scope>IDENTIFICATION</scope>
</reference>
<evidence type="ECO:0000256" key="2">
    <source>
        <dbReference type="ARBA" id="ARBA00022771"/>
    </source>
</evidence>
<keyword evidence="4" id="KW-0805">Transcription regulation</keyword>
<evidence type="ECO:0000313" key="12">
    <source>
        <dbReference type="Proteomes" id="UP000272942"/>
    </source>
</evidence>
<dbReference type="Proteomes" id="UP000272942">
    <property type="component" value="Unassembled WGS sequence"/>
</dbReference>
<evidence type="ECO:0000256" key="9">
    <source>
        <dbReference type="SAM" id="MobiDB-lite"/>
    </source>
</evidence>
<feature type="domain" description="Nuclear receptor" evidence="10">
    <location>
        <begin position="20"/>
        <end position="53"/>
    </location>
</feature>
<evidence type="ECO:0000256" key="7">
    <source>
        <dbReference type="ARBA" id="ARBA00023170"/>
    </source>
</evidence>
<name>A0A183AVZ9_9TREM</name>
<evidence type="ECO:0000256" key="5">
    <source>
        <dbReference type="ARBA" id="ARBA00023125"/>
    </source>
</evidence>
<evidence type="ECO:0000259" key="10">
    <source>
        <dbReference type="Pfam" id="PF00105"/>
    </source>
</evidence>
<proteinExistence type="predicted"/>
<keyword evidence="1" id="KW-0479">Metal-binding</keyword>
<evidence type="ECO:0000256" key="6">
    <source>
        <dbReference type="ARBA" id="ARBA00023163"/>
    </source>
</evidence>
<gene>
    <name evidence="11" type="ORF">ECPE_LOCUS11134</name>
</gene>
<dbReference type="GO" id="GO:0003700">
    <property type="term" value="F:DNA-binding transcription factor activity"/>
    <property type="evidence" value="ECO:0007669"/>
    <property type="project" value="InterPro"/>
</dbReference>
<sequence length="70" mass="7663">MRHTAARYRNSEAGGPSPAESVCPMGGQCRVEGPGRGKCPHCRYRKCLDLGMTLTRESVANKEDNTIKPE</sequence>
<reference evidence="11 12" key="2">
    <citation type="submission" date="2018-11" db="EMBL/GenBank/DDBJ databases">
        <authorList>
            <consortium name="Pathogen Informatics"/>
        </authorList>
    </citation>
    <scope>NUCLEOTIDE SEQUENCE [LARGE SCALE GENOMIC DNA]</scope>
    <source>
        <strain evidence="11 12">Egypt</strain>
    </source>
</reference>
<dbReference type="EMBL" id="UZAN01050264">
    <property type="protein sequence ID" value="VDP88103.1"/>
    <property type="molecule type" value="Genomic_DNA"/>
</dbReference>
<evidence type="ECO:0000256" key="3">
    <source>
        <dbReference type="ARBA" id="ARBA00022833"/>
    </source>
</evidence>
<evidence type="ECO:0000256" key="1">
    <source>
        <dbReference type="ARBA" id="ARBA00022723"/>
    </source>
</evidence>
<keyword evidence="7" id="KW-0675">Receptor</keyword>
<keyword evidence="12" id="KW-1185">Reference proteome</keyword>
<accession>A0A183AVZ9</accession>
<evidence type="ECO:0000256" key="8">
    <source>
        <dbReference type="ARBA" id="ARBA00023242"/>
    </source>
</evidence>
<dbReference type="InterPro" id="IPR001628">
    <property type="entry name" value="Znf_hrmn_rcpt"/>
</dbReference>
<keyword evidence="6" id="KW-0804">Transcription</keyword>
<protein>
    <submittedName>
        <fullName evidence="13">Nuclear receptor domain-containing protein</fullName>
    </submittedName>
</protein>
<dbReference type="WBParaSite" id="ECPE_0001116801-mRNA-1">
    <property type="protein sequence ID" value="ECPE_0001116801-mRNA-1"/>
    <property type="gene ID" value="ECPE_0001116801"/>
</dbReference>
<dbReference type="SUPFAM" id="SSF57716">
    <property type="entry name" value="Glucocorticoid receptor-like (DNA-binding domain)"/>
    <property type="match status" value="1"/>
</dbReference>
<organism evidence="13">
    <name type="scientific">Echinostoma caproni</name>
    <dbReference type="NCBI Taxonomy" id="27848"/>
    <lineage>
        <taxon>Eukaryota</taxon>
        <taxon>Metazoa</taxon>
        <taxon>Spiralia</taxon>
        <taxon>Lophotrochozoa</taxon>
        <taxon>Platyhelminthes</taxon>
        <taxon>Trematoda</taxon>
        <taxon>Digenea</taxon>
        <taxon>Plagiorchiida</taxon>
        <taxon>Echinostomata</taxon>
        <taxon>Echinostomatoidea</taxon>
        <taxon>Echinostomatidae</taxon>
        <taxon>Echinostoma</taxon>
    </lineage>
</organism>
<dbReference type="AlphaFoldDB" id="A0A183AVZ9"/>